<feature type="transmembrane region" description="Helical" evidence="1">
    <location>
        <begin position="67"/>
        <end position="84"/>
    </location>
</feature>
<reference evidence="3 4" key="1">
    <citation type="submission" date="2019-02" db="EMBL/GenBank/DDBJ databases">
        <title>Deep-cultivation of Planctomycetes and their phenomic and genomic characterization uncovers novel biology.</title>
        <authorList>
            <person name="Wiegand S."/>
            <person name="Jogler M."/>
            <person name="Boedeker C."/>
            <person name="Pinto D."/>
            <person name="Vollmers J."/>
            <person name="Rivas-Marin E."/>
            <person name="Kohn T."/>
            <person name="Peeters S.H."/>
            <person name="Heuer A."/>
            <person name="Rast P."/>
            <person name="Oberbeckmann S."/>
            <person name="Bunk B."/>
            <person name="Jeske O."/>
            <person name="Meyerdierks A."/>
            <person name="Storesund J.E."/>
            <person name="Kallscheuer N."/>
            <person name="Luecker S."/>
            <person name="Lage O.M."/>
            <person name="Pohl T."/>
            <person name="Merkel B.J."/>
            <person name="Hornburger P."/>
            <person name="Mueller R.-W."/>
            <person name="Bruemmer F."/>
            <person name="Labrenz M."/>
            <person name="Spormann A.M."/>
            <person name="Op Den Camp H."/>
            <person name="Overmann J."/>
            <person name="Amann R."/>
            <person name="Jetten M.S.M."/>
            <person name="Mascher T."/>
            <person name="Medema M.H."/>
            <person name="Devos D.P."/>
            <person name="Kaster A.-K."/>
            <person name="Ovreas L."/>
            <person name="Rohde M."/>
            <person name="Galperin M.Y."/>
            <person name="Jogler C."/>
        </authorList>
    </citation>
    <scope>NUCLEOTIDE SEQUENCE [LARGE SCALE GENOMIC DNA]</scope>
    <source>
        <strain evidence="3 4">Pla108</strain>
    </source>
</reference>
<comment type="caution">
    <text evidence="3">The sequence shown here is derived from an EMBL/GenBank/DDBJ whole genome shotgun (WGS) entry which is preliminary data.</text>
</comment>
<proteinExistence type="predicted"/>
<evidence type="ECO:0000313" key="3">
    <source>
        <dbReference type="EMBL" id="TWT98108.1"/>
    </source>
</evidence>
<feature type="transmembrane region" description="Helical" evidence="1">
    <location>
        <begin position="21"/>
        <end position="47"/>
    </location>
</feature>
<keyword evidence="4" id="KW-1185">Reference proteome</keyword>
<dbReference type="EMBL" id="SJPR01000002">
    <property type="protein sequence ID" value="TWT98108.1"/>
    <property type="molecule type" value="Genomic_DNA"/>
</dbReference>
<dbReference type="AlphaFoldDB" id="A0A5C6AFM3"/>
<evidence type="ECO:0000259" key="2">
    <source>
        <dbReference type="Pfam" id="PF14219"/>
    </source>
</evidence>
<organism evidence="3 4">
    <name type="scientific">Botrimarina colliarenosi</name>
    <dbReference type="NCBI Taxonomy" id="2528001"/>
    <lineage>
        <taxon>Bacteria</taxon>
        <taxon>Pseudomonadati</taxon>
        <taxon>Planctomycetota</taxon>
        <taxon>Planctomycetia</taxon>
        <taxon>Pirellulales</taxon>
        <taxon>Lacipirellulaceae</taxon>
        <taxon>Botrimarina</taxon>
    </lineage>
</organism>
<feature type="transmembrane region" description="Helical" evidence="1">
    <location>
        <begin position="181"/>
        <end position="202"/>
    </location>
</feature>
<keyword evidence="1" id="KW-1133">Transmembrane helix</keyword>
<dbReference type="InterPro" id="IPR025565">
    <property type="entry name" value="DUF4328"/>
</dbReference>
<dbReference type="Proteomes" id="UP000317421">
    <property type="component" value="Unassembled WGS sequence"/>
</dbReference>
<sequence>MAIDDPNSQPIFRSAEVLSRVVVIGLLTFSLLQLTMIGIATTVLVAVSSDAVDASHDLLEKLEGVESFGLIAGIASFIFTATVYSKWKYRSYRNLEALGVSDLRYTPAWAVGSYFVPILNLVRPFRAMNDIWNGTLNQPLPRNAPLVSWWWAAWLLGNVLHRASNGFLRGAVTVSSVQVGLGVGLAGGVVMIASAILLVKVVRFVTVRQIERQEMASLG</sequence>
<accession>A0A5C6AFM3</accession>
<gene>
    <name evidence="3" type="ORF">Pla108_22650</name>
</gene>
<protein>
    <recommendedName>
        <fullName evidence="2">DUF4328 domain-containing protein</fullName>
    </recommendedName>
</protein>
<dbReference type="OrthoDB" id="4174975at2"/>
<keyword evidence="1" id="KW-0472">Membrane</keyword>
<name>A0A5C6AFM3_9BACT</name>
<dbReference type="RefSeq" id="WP_146444990.1">
    <property type="nucleotide sequence ID" value="NZ_SJPR01000002.1"/>
</dbReference>
<evidence type="ECO:0000256" key="1">
    <source>
        <dbReference type="SAM" id="Phobius"/>
    </source>
</evidence>
<feature type="domain" description="DUF4328" evidence="2">
    <location>
        <begin position="68"/>
        <end position="205"/>
    </location>
</feature>
<evidence type="ECO:0000313" key="4">
    <source>
        <dbReference type="Proteomes" id="UP000317421"/>
    </source>
</evidence>
<keyword evidence="1" id="KW-0812">Transmembrane</keyword>
<dbReference type="Pfam" id="PF14219">
    <property type="entry name" value="DUF4328"/>
    <property type="match status" value="1"/>
</dbReference>